<dbReference type="InterPro" id="IPR036412">
    <property type="entry name" value="HAD-like_sf"/>
</dbReference>
<proteinExistence type="predicted"/>
<dbReference type="InterPro" id="IPR005123">
    <property type="entry name" value="Oxoglu/Fe-dep_dioxygenase_dom"/>
</dbReference>
<organism evidence="3 4">
    <name type="scientific">Fusarium gaditjirri</name>
    <dbReference type="NCBI Taxonomy" id="282569"/>
    <lineage>
        <taxon>Eukaryota</taxon>
        <taxon>Fungi</taxon>
        <taxon>Dikarya</taxon>
        <taxon>Ascomycota</taxon>
        <taxon>Pezizomycotina</taxon>
        <taxon>Sordariomycetes</taxon>
        <taxon>Hypocreomycetidae</taxon>
        <taxon>Hypocreales</taxon>
        <taxon>Nectriaceae</taxon>
        <taxon>Fusarium</taxon>
        <taxon>Fusarium nisikadoi species complex</taxon>
    </lineage>
</organism>
<dbReference type="SUPFAM" id="SSF56784">
    <property type="entry name" value="HAD-like"/>
    <property type="match status" value="1"/>
</dbReference>
<evidence type="ECO:0000313" key="3">
    <source>
        <dbReference type="EMBL" id="KAF4960204.1"/>
    </source>
</evidence>
<keyword evidence="1" id="KW-0378">Hydrolase</keyword>
<dbReference type="Pfam" id="PF00702">
    <property type="entry name" value="Hydrolase"/>
    <property type="match status" value="1"/>
</dbReference>
<dbReference type="InterPro" id="IPR023214">
    <property type="entry name" value="HAD_sf"/>
</dbReference>
<dbReference type="InterPro" id="IPR051540">
    <property type="entry name" value="S-2-haloacid_dehalogenase"/>
</dbReference>
<reference evidence="3" key="1">
    <citation type="journal article" date="2020" name="BMC Genomics">
        <title>Correction to: Identification and distribution of gene clusters required for synthesis of sphingolipid metabolism inhibitors in diverse species of the filamentous fungus Fusarium.</title>
        <authorList>
            <person name="Kim H.S."/>
            <person name="Lohmar J.M."/>
            <person name="Busman M."/>
            <person name="Brown D.W."/>
            <person name="Naumann T.A."/>
            <person name="Divon H.H."/>
            <person name="Lysoe E."/>
            <person name="Uhlig S."/>
            <person name="Proctor R.H."/>
        </authorList>
    </citation>
    <scope>NUCLEOTIDE SEQUENCE</scope>
    <source>
        <strain evidence="3">NRRL 45417</strain>
    </source>
</reference>
<dbReference type="PROSITE" id="PS51471">
    <property type="entry name" value="FE2OG_OXY"/>
    <property type="match status" value="1"/>
</dbReference>
<dbReference type="Gene3D" id="3.40.50.1000">
    <property type="entry name" value="HAD superfamily/HAD-like"/>
    <property type="match status" value="1"/>
</dbReference>
<keyword evidence="4" id="KW-1185">Reference proteome</keyword>
<dbReference type="InterPro" id="IPR023198">
    <property type="entry name" value="PGP-like_dom2"/>
</dbReference>
<dbReference type="InterPro" id="IPR006439">
    <property type="entry name" value="HAD-SF_hydro_IA"/>
</dbReference>
<comment type="caution">
    <text evidence="3">The sequence shown here is derived from an EMBL/GenBank/DDBJ whole genome shotgun (WGS) entry which is preliminary data.</text>
</comment>
<gene>
    <name evidence="3" type="ORF">FGADI_1224</name>
</gene>
<dbReference type="SUPFAM" id="SSF51197">
    <property type="entry name" value="Clavaminate synthase-like"/>
    <property type="match status" value="1"/>
</dbReference>
<dbReference type="GO" id="GO:0016791">
    <property type="term" value="F:phosphatase activity"/>
    <property type="evidence" value="ECO:0007669"/>
    <property type="project" value="UniProtKB-ARBA"/>
</dbReference>
<dbReference type="EMBL" id="JABFAI010000026">
    <property type="protein sequence ID" value="KAF4960204.1"/>
    <property type="molecule type" value="Genomic_DNA"/>
</dbReference>
<evidence type="ECO:0000313" key="4">
    <source>
        <dbReference type="Proteomes" id="UP000604273"/>
    </source>
</evidence>
<protein>
    <recommendedName>
        <fullName evidence="2">Fe2OG dioxygenase domain-containing protein</fullName>
    </recommendedName>
</protein>
<dbReference type="PANTHER" id="PTHR43316:SF3">
    <property type="entry name" value="HALOACID DEHALOGENASE, TYPE II (AFU_ORTHOLOGUE AFUA_2G07750)-RELATED"/>
    <property type="match status" value="1"/>
</dbReference>
<reference evidence="3" key="2">
    <citation type="submission" date="2020-05" db="EMBL/GenBank/DDBJ databases">
        <authorList>
            <person name="Kim H.-S."/>
            <person name="Proctor R.H."/>
            <person name="Brown D.W."/>
        </authorList>
    </citation>
    <scope>NUCLEOTIDE SEQUENCE</scope>
    <source>
        <strain evidence="3">NRRL 45417</strain>
    </source>
</reference>
<dbReference type="SFLD" id="SFLDG01129">
    <property type="entry name" value="C1.5:_HAD__Beta-PGM__Phosphata"/>
    <property type="match status" value="1"/>
</dbReference>
<evidence type="ECO:0000259" key="2">
    <source>
        <dbReference type="PROSITE" id="PS51471"/>
    </source>
</evidence>
<accession>A0A8H4TM15</accession>
<dbReference type="Proteomes" id="UP000604273">
    <property type="component" value="Unassembled WGS sequence"/>
</dbReference>
<dbReference type="OrthoDB" id="2844007at2759"/>
<dbReference type="NCBIfam" id="TIGR01493">
    <property type="entry name" value="HAD-SF-IA-v2"/>
    <property type="match status" value="1"/>
</dbReference>
<dbReference type="SFLD" id="SFLDS00003">
    <property type="entry name" value="Haloacid_Dehalogenase"/>
    <property type="match status" value="1"/>
</dbReference>
<name>A0A8H4TM15_9HYPO</name>
<sequence>MSIIDPMTPGSSHHASLDQPITSQTGVMSNESHAIQTAFRAGKEYVVPWESQEEQRIEQAMQDLGSYLSDLDHSLSYEGTDKKVVWRKSCWFASQGIGHPFLDSETDIAKFDGDLKDGLTGLQALHDVRTRESAHCLKSALDSALVTTSMAVGIDPELVQRCTVRYRAIKYTPHAGAPGGIGLHPDGNLLSALITNGPGLRVYDLDGTVRFPGHKGTIMMGGSTLYRWANEFIPTFHDVDISGNEVKVSIVAFFNFPDMETIPRTLRAGGDNFFHDIRRIKEDDKLPSGELSALWDVIIKNHQLSLPPVLAKKFSAMSQPKKIKAVFFDFMGTCLDWHSSVVQALPPAIPEAEASKLALEWRRRYFIANSERLAQKLEPEDIDETLIRVLDNVLQDSPEYKQHFDTLIKQQLITTWHSQPAWPEVRKAVQSIREDLGLEVFVHANGTTRLQLDLTRFAGLNFNMLFSSQLLGTYKPDPEAYNKALRLVKLKPEEVVLVAAHAYDLRGAQNVGIKTIYIHRWTDDVDEDMEKVKGEFGAFLEGMEELPATIERMQS</sequence>
<feature type="domain" description="Fe2OG dioxygenase" evidence="2">
    <location>
        <begin position="155"/>
        <end position="257"/>
    </location>
</feature>
<dbReference type="PRINTS" id="PR00413">
    <property type="entry name" value="HADHALOGNASE"/>
</dbReference>
<dbReference type="PANTHER" id="PTHR43316">
    <property type="entry name" value="HYDROLASE, HALOACID DELAHOGENASE-RELATED"/>
    <property type="match status" value="1"/>
</dbReference>
<dbReference type="AlphaFoldDB" id="A0A8H4TM15"/>
<dbReference type="Gene3D" id="1.10.150.240">
    <property type="entry name" value="Putative phosphatase, domain 2"/>
    <property type="match status" value="1"/>
</dbReference>
<evidence type="ECO:0000256" key="1">
    <source>
        <dbReference type="ARBA" id="ARBA00022801"/>
    </source>
</evidence>